<dbReference type="HOGENOM" id="CLU_1472207_0_0_6"/>
<evidence type="ECO:0000313" key="1">
    <source>
        <dbReference type="EMBL" id="ENU42986.1"/>
    </source>
</evidence>
<dbReference type="RefSeq" id="WP_004703675.1">
    <property type="nucleotide sequence ID" value="NZ_KB851200.1"/>
</dbReference>
<protein>
    <submittedName>
        <fullName evidence="1">Uncharacterized protein</fullName>
    </submittedName>
</protein>
<accession>N8QW82</accession>
<dbReference type="PATRIC" id="fig|520709.3.peg.3817"/>
<dbReference type="AlphaFoldDB" id="N8QW82"/>
<evidence type="ECO:0000313" key="2">
    <source>
        <dbReference type="Proteomes" id="UP000013065"/>
    </source>
</evidence>
<dbReference type="EMBL" id="APOO01000022">
    <property type="protein sequence ID" value="ENU42986.1"/>
    <property type="molecule type" value="Genomic_DNA"/>
</dbReference>
<name>N8QW82_9GAMM</name>
<comment type="caution">
    <text evidence="1">The sequence shown here is derived from an EMBL/GenBank/DDBJ whole genome shotgun (WGS) entry which is preliminary data.</text>
</comment>
<organism evidence="1 2">
    <name type="scientific">Acinetobacter seifertii</name>
    <dbReference type="NCBI Taxonomy" id="1530123"/>
    <lineage>
        <taxon>Bacteria</taxon>
        <taxon>Pseudomonadati</taxon>
        <taxon>Pseudomonadota</taxon>
        <taxon>Gammaproteobacteria</taxon>
        <taxon>Moraxellales</taxon>
        <taxon>Moraxellaceae</taxon>
        <taxon>Acinetobacter</taxon>
        <taxon>Acinetobacter calcoaceticus/baumannii complex</taxon>
    </lineage>
</organism>
<reference evidence="2" key="1">
    <citation type="submission" date="2013-02" db="EMBL/GenBank/DDBJ databases">
        <title>The Genome Sequence of Acinetobacter sp. NIPH 973.</title>
        <authorList>
            <consortium name="The Broad Institute Genome Sequencing Platform"/>
            <consortium name="The Broad Institute Genome Sequencing Center for Infectious Disease"/>
            <person name="Cerqueira G."/>
            <person name="Feldgarden M."/>
            <person name="Courvalin P."/>
            <person name="Perichon B."/>
            <person name="Grillot-Courvalin C."/>
            <person name="Clermont D."/>
            <person name="Rocha E."/>
            <person name="Yoon E.-J."/>
            <person name="Nemec A."/>
            <person name="Walker B."/>
            <person name="Young S.K."/>
            <person name="Zeng Q."/>
            <person name="Gargeya S."/>
            <person name="Fitzgerald M."/>
            <person name="Haas B."/>
            <person name="Abouelleil A."/>
            <person name="Alvarado L."/>
            <person name="Arachchi H.M."/>
            <person name="Berlin A.M."/>
            <person name="Chapman S.B."/>
            <person name="Dewar J."/>
            <person name="Goldberg J."/>
            <person name="Griggs A."/>
            <person name="Gujja S."/>
            <person name="Hansen M."/>
            <person name="Howarth C."/>
            <person name="Imamovic A."/>
            <person name="Larimer J."/>
            <person name="McCowan C."/>
            <person name="Murphy C."/>
            <person name="Neiman D."/>
            <person name="Pearson M."/>
            <person name="Priest M."/>
            <person name="Roberts A."/>
            <person name="Saif S."/>
            <person name="Shea T."/>
            <person name="Sisk P."/>
            <person name="Sykes S."/>
            <person name="Wortman J."/>
            <person name="Nusbaum C."/>
            <person name="Birren B."/>
        </authorList>
    </citation>
    <scope>NUCLEOTIDE SEQUENCE [LARGE SCALE GENOMIC DNA]</scope>
    <source>
        <strain evidence="2">NIPH 973</strain>
    </source>
</reference>
<proteinExistence type="predicted"/>
<dbReference type="OrthoDB" id="6688522at2"/>
<sequence>MQTNDNIIPYVPIAPRVQASNEKSLLLCQTFFSLIDKVTSSQILFNHQTDKGYLSISPDQINDLIAELSKNDHSINEIDINLLKLSIKDLIYPKFNGEHIIISPIWNNTEVRVWQFQLNQIANGVDMELLTNDAEMNLDMALSTLRVWRNSLETAVGDKQVVYNNNDLIYKLMDLEQRLEVVQRKFEE</sequence>
<dbReference type="Proteomes" id="UP000013065">
    <property type="component" value="Unassembled WGS sequence"/>
</dbReference>
<reference evidence="1 2" key="2">
    <citation type="journal article" date="2015" name="Int. J. Syst. Evol. Microbiol.">
        <title>Acinetobacter seifertii sp. nov., a member of the Acinetobacter calcoaceticus-Acinetobacter baumannii complex isolated from human clinical specimens.</title>
        <authorList>
            <person name="Nemec A."/>
            <person name="Krizova L."/>
            <person name="Maixnerova M."/>
            <person name="Sedo O."/>
            <person name="Brisse S."/>
            <person name="Higgins P.G."/>
        </authorList>
    </citation>
    <scope>NUCLEOTIDE SEQUENCE [LARGE SCALE GENOMIC DNA]</scope>
    <source>
        <strain evidence="1 2">NIPH 973</strain>
    </source>
</reference>
<gene>
    <name evidence="1" type="ORF">F985_03885</name>
</gene>